<dbReference type="AlphaFoldDB" id="A0A6G1XAM4"/>
<accession>A0A6G1XAM4</accession>
<keyword evidence="1" id="KW-0812">Transmembrane</keyword>
<sequence>MSWYLKSLIGALIGGATAGGWLVVDLLLPDPIGDYLLFLLMGIANAGIGWQVGRVVGKRRERERASVLESSANGKNSRLREDL</sequence>
<proteinExistence type="predicted"/>
<keyword evidence="1" id="KW-0472">Membrane</keyword>
<dbReference type="RefSeq" id="WP_153729941.1">
    <property type="nucleotide sequence ID" value="NZ_WJNH01000015.1"/>
</dbReference>
<keyword evidence="3" id="KW-1185">Reference proteome</keyword>
<feature type="transmembrane region" description="Helical" evidence="1">
    <location>
        <begin position="36"/>
        <end position="56"/>
    </location>
</feature>
<dbReference type="EMBL" id="WJNH01000015">
    <property type="protein sequence ID" value="MRG88063.1"/>
    <property type="molecule type" value="Genomic_DNA"/>
</dbReference>
<organism evidence="2 3">
    <name type="scientific">Salinibacillus xinjiangensis</name>
    <dbReference type="NCBI Taxonomy" id="1229268"/>
    <lineage>
        <taxon>Bacteria</taxon>
        <taxon>Bacillati</taxon>
        <taxon>Bacillota</taxon>
        <taxon>Bacilli</taxon>
        <taxon>Bacillales</taxon>
        <taxon>Bacillaceae</taxon>
        <taxon>Salinibacillus</taxon>
    </lineage>
</organism>
<gene>
    <name evidence="2" type="ORF">GH754_17545</name>
</gene>
<name>A0A6G1XAM4_9BACI</name>
<dbReference type="Proteomes" id="UP000480185">
    <property type="component" value="Unassembled WGS sequence"/>
</dbReference>
<protein>
    <submittedName>
        <fullName evidence="2">Uncharacterized protein</fullName>
    </submittedName>
</protein>
<evidence type="ECO:0000313" key="2">
    <source>
        <dbReference type="EMBL" id="MRG88063.1"/>
    </source>
</evidence>
<keyword evidence="1" id="KW-1133">Transmembrane helix</keyword>
<dbReference type="OrthoDB" id="2882630at2"/>
<evidence type="ECO:0000313" key="3">
    <source>
        <dbReference type="Proteomes" id="UP000480185"/>
    </source>
</evidence>
<reference evidence="2 3" key="1">
    <citation type="submission" date="2019-11" db="EMBL/GenBank/DDBJ databases">
        <authorList>
            <person name="Li J."/>
        </authorList>
    </citation>
    <scope>NUCLEOTIDE SEQUENCE [LARGE SCALE GENOMIC DNA]</scope>
    <source>
        <strain evidence="2 3">J4</strain>
    </source>
</reference>
<feature type="transmembrane region" description="Helical" evidence="1">
    <location>
        <begin position="7"/>
        <end position="24"/>
    </location>
</feature>
<comment type="caution">
    <text evidence="2">The sequence shown here is derived from an EMBL/GenBank/DDBJ whole genome shotgun (WGS) entry which is preliminary data.</text>
</comment>
<evidence type="ECO:0000256" key="1">
    <source>
        <dbReference type="SAM" id="Phobius"/>
    </source>
</evidence>